<proteinExistence type="predicted"/>
<evidence type="ECO:0000313" key="1">
    <source>
        <dbReference type="EMBL" id="CAN75090.1"/>
    </source>
</evidence>
<name>A5BXJ3_VITVI</name>
<accession>A5BXJ3</accession>
<reference evidence="1" key="1">
    <citation type="journal article" date="2007" name="PLoS ONE">
        <title>The first genome sequence of an elite grapevine cultivar (Pinot noir Vitis vinifera L.): coping with a highly heterozygous genome.</title>
        <authorList>
            <person name="Velasco R."/>
            <person name="Zharkikh A."/>
            <person name="Troggio M."/>
            <person name="Cartwright D.A."/>
            <person name="Cestaro A."/>
            <person name="Pruss D."/>
            <person name="Pindo M."/>
            <person name="FitzGerald L.M."/>
            <person name="Vezzulli S."/>
            <person name="Reid J."/>
            <person name="Malacarne G."/>
            <person name="Iliev D."/>
            <person name="Coppola G."/>
            <person name="Wardell B."/>
            <person name="Micheletti D."/>
            <person name="Macalma T."/>
            <person name="Facci M."/>
            <person name="Mitchell J.T."/>
            <person name="Perazzolli M."/>
            <person name="Eldredge G."/>
            <person name="Gatto P."/>
            <person name="Oyzerski R."/>
            <person name="Moretto M."/>
            <person name="Gutin N."/>
            <person name="Stefanini M."/>
            <person name="Chen Y."/>
            <person name="Segala C."/>
            <person name="Davenport C."/>
            <person name="Dematte L."/>
            <person name="Mraz A."/>
            <person name="Battilana J."/>
            <person name="Stormo K."/>
            <person name="Costa F."/>
            <person name="Tao Q."/>
            <person name="Si-Ammour A."/>
            <person name="Harkins T."/>
            <person name="Lackey A."/>
            <person name="Perbost C."/>
            <person name="Taillon B."/>
            <person name="Stella A."/>
            <person name="Solovyev V."/>
            <person name="Fawcett J.A."/>
            <person name="Sterck L."/>
            <person name="Vandepoele K."/>
            <person name="Grando S.M."/>
            <person name="Toppo S."/>
            <person name="Moser C."/>
            <person name="Lanchbury J."/>
            <person name="Bogden R."/>
            <person name="Skolnick M."/>
            <person name="Sgaramella V."/>
            <person name="Bhatnagar S.K."/>
            <person name="Fontana P."/>
            <person name="Gutin A."/>
            <person name="Van de Peer Y."/>
            <person name="Salamini F."/>
            <person name="Viola R."/>
        </authorList>
    </citation>
    <scope>NUCLEOTIDE SEQUENCE</scope>
</reference>
<sequence length="188" mass="21130">MEVIDDLGVVEEDVGETYLAAFLTCGHQANSLTHLEHEGTIFYGDNGHYYQDFKKDDNAKVLNVSNDNFEDVFFADIPTCTQPMELGSEKDRRLLTQLSKKNHSIIPLSVPYSHLGNEVITNISSDVLIKSQGQETIIENTTYNELTLLIFVSLIARQRSLYLTTIPVASSDSIDTFDVELIILNVQR</sequence>
<dbReference type="AlphaFoldDB" id="A5BXJ3"/>
<organism evidence="1">
    <name type="scientific">Vitis vinifera</name>
    <name type="common">Grape</name>
    <dbReference type="NCBI Taxonomy" id="29760"/>
    <lineage>
        <taxon>Eukaryota</taxon>
        <taxon>Viridiplantae</taxon>
        <taxon>Streptophyta</taxon>
        <taxon>Embryophyta</taxon>
        <taxon>Tracheophyta</taxon>
        <taxon>Spermatophyta</taxon>
        <taxon>Magnoliopsida</taxon>
        <taxon>eudicotyledons</taxon>
        <taxon>Gunneridae</taxon>
        <taxon>Pentapetalae</taxon>
        <taxon>rosids</taxon>
        <taxon>Vitales</taxon>
        <taxon>Vitaceae</taxon>
        <taxon>Viteae</taxon>
        <taxon>Vitis</taxon>
    </lineage>
</organism>
<protein>
    <submittedName>
        <fullName evidence="1">Uncharacterized protein</fullName>
    </submittedName>
</protein>
<gene>
    <name evidence="1" type="ORF">VITISV_032866</name>
</gene>
<dbReference type="EMBL" id="AM474825">
    <property type="protein sequence ID" value="CAN75090.1"/>
    <property type="molecule type" value="Genomic_DNA"/>
</dbReference>